<evidence type="ECO:0000313" key="1">
    <source>
        <dbReference type="EMBL" id="QNO41580.1"/>
    </source>
</evidence>
<dbReference type="AlphaFoldDB" id="A0A7G9Y0P6"/>
<accession>A0A7G9Y0P6</accession>
<gene>
    <name evidence="1" type="ORF">AIPDDCKC_00010</name>
    <name evidence="2" type="ORF">LLAPOPPF_00002</name>
</gene>
<protein>
    <submittedName>
        <fullName evidence="1">Uncharacterized protein</fullName>
    </submittedName>
</protein>
<dbReference type="EMBL" id="MT631318">
    <property type="protein sequence ID" value="QNO48282.1"/>
    <property type="molecule type" value="Genomic_DNA"/>
</dbReference>
<evidence type="ECO:0000313" key="2">
    <source>
        <dbReference type="EMBL" id="QNO48282.1"/>
    </source>
</evidence>
<sequence>MCEVDKDILPDDAVFKGYQDVVVQEIKIITDNIEYRKEIYYSPSQNKTYT</sequence>
<dbReference type="EMBL" id="MT630652">
    <property type="protein sequence ID" value="QNO41580.1"/>
    <property type="molecule type" value="Genomic_DNA"/>
</dbReference>
<name>A0A7G9Y0P6_9EURY</name>
<proteinExistence type="predicted"/>
<reference evidence="1" key="1">
    <citation type="submission" date="2020-06" db="EMBL/GenBank/DDBJ databases">
        <title>Unique genomic features of the anaerobic methanotrophic archaea.</title>
        <authorList>
            <person name="Chadwick G.L."/>
            <person name="Skennerton C.T."/>
            <person name="Laso-Perez R."/>
            <person name="Leu A.O."/>
            <person name="Speth D.R."/>
            <person name="Yu H."/>
            <person name="Morgan-Lang C."/>
            <person name="Hatzenpichler R."/>
            <person name="Goudeau D."/>
            <person name="Malmstrom R."/>
            <person name="Brazelton W.J."/>
            <person name="Woyke T."/>
            <person name="Hallam S.J."/>
            <person name="Tyson G.W."/>
            <person name="Wegener G."/>
            <person name="Boetius A."/>
            <person name="Orphan V."/>
        </authorList>
    </citation>
    <scope>NUCLEOTIDE SEQUENCE</scope>
</reference>
<organism evidence="1">
    <name type="scientific">Candidatus Methanogaster sp. ANME-2c ERB4</name>
    <dbReference type="NCBI Taxonomy" id="2759911"/>
    <lineage>
        <taxon>Archaea</taxon>
        <taxon>Methanobacteriati</taxon>
        <taxon>Methanobacteriota</taxon>
        <taxon>Stenosarchaea group</taxon>
        <taxon>Methanomicrobia</taxon>
        <taxon>Methanosarcinales</taxon>
        <taxon>ANME-2 cluster</taxon>
        <taxon>Candidatus Methanogasteraceae</taxon>
        <taxon>Candidatus Methanogaster</taxon>
    </lineage>
</organism>